<protein>
    <submittedName>
        <fullName evidence="2">DUF3192 domain-containing protein</fullName>
    </submittedName>
</protein>
<dbReference type="Proteomes" id="UP000886188">
    <property type="component" value="Unassembled WGS sequence"/>
</dbReference>
<dbReference type="AlphaFoldDB" id="A0A7V1CZB6"/>
<proteinExistence type="predicted"/>
<keyword evidence="1" id="KW-0732">Signal</keyword>
<feature type="signal peptide" evidence="1">
    <location>
        <begin position="1"/>
        <end position="21"/>
    </location>
</feature>
<gene>
    <name evidence="2" type="ORF">ENH88_11705</name>
</gene>
<sequence>MKKVLLIAALTAPLLTGCVIAVSDGEAETHWAGDNYSSWEKRHQSNRESIAALALDTSYQSVLKQLKTPDFTELLKKENDVYQVLFYATHSIHSDGKTTKDECTPMVFKNNKLIGVGDSIYNSLSAI</sequence>
<evidence type="ECO:0000256" key="1">
    <source>
        <dbReference type="SAM" id="SignalP"/>
    </source>
</evidence>
<dbReference type="InterPro" id="IPR021534">
    <property type="entry name" value="DUF3192"/>
</dbReference>
<dbReference type="RefSeq" id="WP_304182416.1">
    <property type="nucleotide sequence ID" value="NZ_DRGM01000125.1"/>
</dbReference>
<dbReference type="PROSITE" id="PS51257">
    <property type="entry name" value="PROKAR_LIPOPROTEIN"/>
    <property type="match status" value="1"/>
</dbReference>
<dbReference type="EMBL" id="DRGM01000125">
    <property type="protein sequence ID" value="HEA17086.1"/>
    <property type="molecule type" value="Genomic_DNA"/>
</dbReference>
<name>A0A7V1CZB6_9GAMM</name>
<comment type="caution">
    <text evidence="2">The sequence shown here is derived from an EMBL/GenBank/DDBJ whole genome shotgun (WGS) entry which is preliminary data.</text>
</comment>
<evidence type="ECO:0000313" key="2">
    <source>
        <dbReference type="EMBL" id="HEA17086.1"/>
    </source>
</evidence>
<dbReference type="Pfam" id="PF11399">
    <property type="entry name" value="DUF3192"/>
    <property type="match status" value="1"/>
</dbReference>
<accession>A0A7V1CZB6</accession>
<feature type="chain" id="PRO_5030851450" evidence="1">
    <location>
        <begin position="22"/>
        <end position="127"/>
    </location>
</feature>
<organism evidence="2">
    <name type="scientific">Pseudoalteromonas prydzensis</name>
    <dbReference type="NCBI Taxonomy" id="182141"/>
    <lineage>
        <taxon>Bacteria</taxon>
        <taxon>Pseudomonadati</taxon>
        <taxon>Pseudomonadota</taxon>
        <taxon>Gammaproteobacteria</taxon>
        <taxon>Alteromonadales</taxon>
        <taxon>Pseudoalteromonadaceae</taxon>
        <taxon>Pseudoalteromonas</taxon>
    </lineage>
</organism>
<reference evidence="2" key="1">
    <citation type="journal article" date="2020" name="mSystems">
        <title>Genome- and Community-Level Interaction Insights into Carbon Utilization and Element Cycling Functions of Hydrothermarchaeota in Hydrothermal Sediment.</title>
        <authorList>
            <person name="Zhou Z."/>
            <person name="Liu Y."/>
            <person name="Xu W."/>
            <person name="Pan J."/>
            <person name="Luo Z.H."/>
            <person name="Li M."/>
        </authorList>
    </citation>
    <scope>NUCLEOTIDE SEQUENCE [LARGE SCALE GENOMIC DNA]</scope>
    <source>
        <strain evidence="2">HyVt-346</strain>
    </source>
</reference>